<proteinExistence type="predicted"/>
<keyword evidence="1" id="KW-1133">Transmembrane helix</keyword>
<comment type="caution">
    <text evidence="2">The sequence shown here is derived from an EMBL/GenBank/DDBJ whole genome shotgun (WGS) entry which is preliminary data.</text>
</comment>
<dbReference type="RefSeq" id="WP_154435232.1">
    <property type="nucleotide sequence ID" value="NZ_VUNC01000004.1"/>
</dbReference>
<dbReference type="Proteomes" id="UP000469325">
    <property type="component" value="Unassembled WGS sequence"/>
</dbReference>
<evidence type="ECO:0000313" key="3">
    <source>
        <dbReference type="Proteomes" id="UP000469325"/>
    </source>
</evidence>
<keyword evidence="3" id="KW-1185">Reference proteome</keyword>
<organism evidence="2 3">
    <name type="scientific">Olsenella porci</name>
    <dbReference type="NCBI Taxonomy" id="2652279"/>
    <lineage>
        <taxon>Bacteria</taxon>
        <taxon>Bacillati</taxon>
        <taxon>Actinomycetota</taxon>
        <taxon>Coriobacteriia</taxon>
        <taxon>Coriobacteriales</taxon>
        <taxon>Atopobiaceae</taxon>
        <taxon>Olsenella</taxon>
    </lineage>
</organism>
<evidence type="ECO:0000256" key="1">
    <source>
        <dbReference type="SAM" id="Phobius"/>
    </source>
</evidence>
<gene>
    <name evidence="2" type="ORF">FYJ68_06575</name>
</gene>
<dbReference type="EMBL" id="VUNC01000004">
    <property type="protein sequence ID" value="MST72768.1"/>
    <property type="molecule type" value="Genomic_DNA"/>
</dbReference>
<name>A0A6N7XNE7_9ACTN</name>
<feature type="transmembrane region" description="Helical" evidence="1">
    <location>
        <begin position="71"/>
        <end position="89"/>
    </location>
</feature>
<feature type="transmembrane region" description="Helical" evidence="1">
    <location>
        <begin position="46"/>
        <end position="65"/>
    </location>
</feature>
<reference evidence="2 3" key="1">
    <citation type="submission" date="2019-08" db="EMBL/GenBank/DDBJ databases">
        <title>In-depth cultivation of the pig gut microbiome towards novel bacterial diversity and tailored functional studies.</title>
        <authorList>
            <person name="Wylensek D."/>
            <person name="Hitch T.C.A."/>
            <person name="Clavel T."/>
        </authorList>
    </citation>
    <scope>NUCLEOTIDE SEQUENCE [LARGE SCALE GENOMIC DNA]</scope>
    <source>
        <strain evidence="2 3">CA-Schmier-601-WT-1</strain>
    </source>
</reference>
<protein>
    <submittedName>
        <fullName evidence="2">Uncharacterized protein</fullName>
    </submittedName>
</protein>
<accession>A0A6N7XNE7</accession>
<keyword evidence="1" id="KW-0812">Transmembrane</keyword>
<sequence length="92" mass="9677">MLDSKFLSVVLAAVLVTIGVFMIVTRRQPFARKREGALGAADRRHALPGGIICLAAGIALILSFMFPGNNLPTSVAIVVGIAVAGVLDYRAR</sequence>
<dbReference type="AlphaFoldDB" id="A0A6N7XNE7"/>
<feature type="transmembrane region" description="Helical" evidence="1">
    <location>
        <begin position="6"/>
        <end position="25"/>
    </location>
</feature>
<evidence type="ECO:0000313" key="2">
    <source>
        <dbReference type="EMBL" id="MST72768.1"/>
    </source>
</evidence>
<keyword evidence="1" id="KW-0472">Membrane</keyword>